<evidence type="ECO:0000256" key="7">
    <source>
        <dbReference type="ARBA" id="ARBA00048809"/>
    </source>
</evidence>
<evidence type="ECO:0000256" key="3">
    <source>
        <dbReference type="ARBA" id="ARBA00009519"/>
    </source>
</evidence>
<evidence type="ECO:0000256" key="2">
    <source>
        <dbReference type="ARBA" id="ARBA00001936"/>
    </source>
</evidence>
<evidence type="ECO:0000259" key="8">
    <source>
        <dbReference type="Pfam" id="PF01937"/>
    </source>
</evidence>
<accession>A0ABN3Q2P9</accession>
<dbReference type="Gene3D" id="1.20.930.60">
    <property type="match status" value="1"/>
</dbReference>
<dbReference type="InterPro" id="IPR039763">
    <property type="entry name" value="ARMT1"/>
</dbReference>
<evidence type="ECO:0000256" key="1">
    <source>
        <dbReference type="ARBA" id="ARBA00001326"/>
    </source>
</evidence>
<evidence type="ECO:0000256" key="4">
    <source>
        <dbReference type="ARBA" id="ARBA00022723"/>
    </source>
</evidence>
<dbReference type="Gene3D" id="3.40.50.10880">
    <property type="entry name" value="Uncharacterised protein PF01937, DUF89, domain 3"/>
    <property type="match status" value="1"/>
</dbReference>
<gene>
    <name evidence="9" type="ORF">GCM10010411_56000</name>
</gene>
<comment type="cofactor">
    <cofactor evidence="2">
        <name>Mn(2+)</name>
        <dbReference type="ChEBI" id="CHEBI:29035"/>
    </cofactor>
</comment>
<dbReference type="PANTHER" id="PTHR12260">
    <property type="entry name" value="DAMAGE-CONTROL PHOSPHATASE ARMT1"/>
    <property type="match status" value="1"/>
</dbReference>
<sequence length="407" mass="45575">MQMLVPDANARLLADERPVPTPNVPELLNNEPGSFAWGVLHDRTPKLINQIRDAHPYEPHQRQALNDLLDEIANGTMQPLPQDSHDKAAWDSWGADYYGLPWADTPFLWSESYFYRRLLHAVGFFTPGPWFWVDPFEHLKTAELRDPTLNTDLAALDHGAQLPIHEQAQTKLLAALWGNRADLGFRVGMAPGSEHPEQEGLVADDSADLWTGLERSPSPRVCIVADNAGRELLADLVLTDHLLNHDNAAQVTLHVKPHPYYVSDAVTADVIACLRRLAACPGEATKISQRLTEALADGRLSLYTHWFYNAPWSFHHMPADLARAYEHATLTIMKGDLNYRRLVGDRHWPPTTPFNTTAAYFPSPVAVLRTLKSDIVTGVRPDDLNALDNTDPAWRTNGTHGLIQFRA</sequence>
<organism evidence="9 10">
    <name type="scientific">Actinomadura fulvescens</name>
    <dbReference type="NCBI Taxonomy" id="46160"/>
    <lineage>
        <taxon>Bacteria</taxon>
        <taxon>Bacillati</taxon>
        <taxon>Actinomycetota</taxon>
        <taxon>Actinomycetes</taxon>
        <taxon>Streptosporangiales</taxon>
        <taxon>Thermomonosporaceae</taxon>
        <taxon>Actinomadura</taxon>
    </lineage>
</organism>
<name>A0ABN3Q2P9_9ACTN</name>
<feature type="domain" description="Damage-control phosphatase ARMT1-like metal-binding" evidence="8">
    <location>
        <begin position="40"/>
        <end position="379"/>
    </location>
</feature>
<dbReference type="InterPro" id="IPR002791">
    <property type="entry name" value="ARMT1-like_metal-bd"/>
</dbReference>
<evidence type="ECO:0000313" key="10">
    <source>
        <dbReference type="Proteomes" id="UP001501509"/>
    </source>
</evidence>
<comment type="similarity">
    <text evidence="3">Belongs to the damage-control phosphatase family. Sugar phosphate phosphatase III subfamily.</text>
</comment>
<keyword evidence="10" id="KW-1185">Reference proteome</keyword>
<comment type="catalytic activity">
    <reaction evidence="7">
        <text>beta-D-fructose 6-phosphate = dihydroxyacetone + D-glyceraldehyde 3-phosphate</text>
        <dbReference type="Rhea" id="RHEA:28002"/>
        <dbReference type="ChEBI" id="CHEBI:16016"/>
        <dbReference type="ChEBI" id="CHEBI:57634"/>
        <dbReference type="ChEBI" id="CHEBI:59776"/>
    </reaction>
</comment>
<dbReference type="Proteomes" id="UP001501509">
    <property type="component" value="Unassembled WGS sequence"/>
</dbReference>
<dbReference type="Pfam" id="PF01937">
    <property type="entry name" value="ARMT1-like_dom"/>
    <property type="match status" value="1"/>
</dbReference>
<comment type="catalytic activity">
    <reaction evidence="1">
        <text>beta-D-fructose 1-phosphate + H2O = D-fructose + phosphate</text>
        <dbReference type="Rhea" id="RHEA:35603"/>
        <dbReference type="ChEBI" id="CHEBI:15377"/>
        <dbReference type="ChEBI" id="CHEBI:37721"/>
        <dbReference type="ChEBI" id="CHEBI:43474"/>
        <dbReference type="ChEBI" id="CHEBI:138881"/>
    </reaction>
</comment>
<proteinExistence type="inferred from homology"/>
<protein>
    <submittedName>
        <fullName evidence="9">Damage-control phosphatase ARMT1 family protein</fullName>
    </submittedName>
</protein>
<dbReference type="SUPFAM" id="SSF111321">
    <property type="entry name" value="AF1104-like"/>
    <property type="match status" value="1"/>
</dbReference>
<keyword evidence="6" id="KW-0464">Manganese</keyword>
<evidence type="ECO:0000256" key="6">
    <source>
        <dbReference type="ARBA" id="ARBA00023211"/>
    </source>
</evidence>
<evidence type="ECO:0000313" key="9">
    <source>
        <dbReference type="EMBL" id="GAA2613902.1"/>
    </source>
</evidence>
<comment type="caution">
    <text evidence="9">The sequence shown here is derived from an EMBL/GenBank/DDBJ whole genome shotgun (WGS) entry which is preliminary data.</text>
</comment>
<dbReference type="InterPro" id="IPR036075">
    <property type="entry name" value="ARMT-1-like_metal-bd_sf"/>
</dbReference>
<dbReference type="PANTHER" id="PTHR12260:SF6">
    <property type="entry name" value="DAMAGE-CONTROL PHOSPHATASE ARMT1"/>
    <property type="match status" value="1"/>
</dbReference>
<keyword evidence="4" id="KW-0479">Metal-binding</keyword>
<dbReference type="EMBL" id="BAAATD010000008">
    <property type="protein sequence ID" value="GAA2613902.1"/>
    <property type="molecule type" value="Genomic_DNA"/>
</dbReference>
<reference evidence="9 10" key="1">
    <citation type="journal article" date="2019" name="Int. J. Syst. Evol. Microbiol.">
        <title>The Global Catalogue of Microorganisms (GCM) 10K type strain sequencing project: providing services to taxonomists for standard genome sequencing and annotation.</title>
        <authorList>
            <consortium name="The Broad Institute Genomics Platform"/>
            <consortium name="The Broad Institute Genome Sequencing Center for Infectious Disease"/>
            <person name="Wu L."/>
            <person name="Ma J."/>
        </authorList>
    </citation>
    <scope>NUCLEOTIDE SEQUENCE [LARGE SCALE GENOMIC DNA]</scope>
    <source>
        <strain evidence="9 10">JCM 6833</strain>
    </source>
</reference>
<keyword evidence="5" id="KW-0378">Hydrolase</keyword>
<evidence type="ECO:0000256" key="5">
    <source>
        <dbReference type="ARBA" id="ARBA00022801"/>
    </source>
</evidence>